<dbReference type="InterPro" id="IPR004710">
    <property type="entry name" value="Bilac:Na_transpt"/>
</dbReference>
<dbReference type="EMBL" id="JXXN02001274">
    <property type="protein sequence ID" value="THD25133.1"/>
    <property type="molecule type" value="Genomic_DNA"/>
</dbReference>
<dbReference type="InterPro" id="IPR002657">
    <property type="entry name" value="BilAc:Na_symport/Acr3"/>
</dbReference>
<dbReference type="InterPro" id="IPR038770">
    <property type="entry name" value="Na+/solute_symporter_sf"/>
</dbReference>
<feature type="transmembrane region" description="Helical" evidence="7">
    <location>
        <begin position="412"/>
        <end position="431"/>
    </location>
</feature>
<feature type="transmembrane region" description="Helical" evidence="7">
    <location>
        <begin position="381"/>
        <end position="406"/>
    </location>
</feature>
<accession>A0A4E0RCH0</accession>
<dbReference type="AlphaFoldDB" id="A0A4E0RCH0"/>
<keyword evidence="5 7" id="KW-1133">Transmembrane helix</keyword>
<evidence type="ECO:0000313" key="10">
    <source>
        <dbReference type="Proteomes" id="UP000230066"/>
    </source>
</evidence>
<dbReference type="Gene3D" id="1.20.1530.20">
    <property type="match status" value="1"/>
</dbReference>
<dbReference type="Pfam" id="PF01758">
    <property type="entry name" value="SBF"/>
    <property type="match status" value="1"/>
</dbReference>
<feature type="transmembrane region" description="Helical" evidence="7">
    <location>
        <begin position="249"/>
        <end position="270"/>
    </location>
</feature>
<feature type="transmembrane region" description="Helical" evidence="7">
    <location>
        <begin position="438"/>
        <end position="459"/>
    </location>
</feature>
<keyword evidence="10" id="KW-1185">Reference proteome</keyword>
<keyword evidence="6 7" id="KW-0472">Membrane</keyword>
<proteinExistence type="inferred from homology"/>
<dbReference type="GO" id="GO:0015293">
    <property type="term" value="F:symporter activity"/>
    <property type="evidence" value="ECO:0007669"/>
    <property type="project" value="UniProtKB-KW"/>
</dbReference>
<evidence type="ECO:0000256" key="3">
    <source>
        <dbReference type="ARBA" id="ARBA00022692"/>
    </source>
</evidence>
<protein>
    <submittedName>
        <fullName evidence="9">Solute carrier family 10 member 6</fullName>
    </submittedName>
</protein>
<evidence type="ECO:0000256" key="2">
    <source>
        <dbReference type="ARBA" id="ARBA00006528"/>
    </source>
</evidence>
<feature type="transmembrane region" description="Helical" evidence="7">
    <location>
        <begin position="307"/>
        <end position="333"/>
    </location>
</feature>
<evidence type="ECO:0000256" key="8">
    <source>
        <dbReference type="SAM" id="SignalP"/>
    </source>
</evidence>
<feature type="chain" id="PRO_5020036819" evidence="8">
    <location>
        <begin position="20"/>
        <end position="563"/>
    </location>
</feature>
<gene>
    <name evidence="9" type="ORF">D915_004176</name>
</gene>
<keyword evidence="8" id="KW-0732">Signal</keyword>
<sequence>MVWPVWSLWLLFFISASYCMPSPDITRSVEFGLEHTEVKVLRERFEQNLLGDESNATSFEQTCRSSNNKTVIRIRISKNNLKMFDNSGSRQFPVVVEYSSDIPIHVFYDLDSAQAAQLSDARWYWLPPEVGANLTIPLNITAKQIGLSYVRFWIGEGVPRTDNVSLSWPVNNSEDSMKEVIAGLNSESTAFRDSEPIGFPLIVLRAQGVVQLIFRIMVVVMVSIFTFTMGCGLDIAVMKAYAKRPVCPAIGFGCQFIIMPLVAFAIAKLVPIKQEFGFGLLTVGCSPGGGASNAWSLMLGGDINLSIIMTFISSLSCLFMMPLLLFIFGRFFIDVNRVSIPYGSIALQLLQITTPAMLGLGLRAWKPKIAVRLKHLTRPMFLFFIVFFLTFGIYANLSIFILIWSYPIVMPTSALLPWLGFGLSALATFLLRQPRAVIVTVALETGIQNVGAAILVLLYSMTQPAGDLGAVMPITVSIFTPVPLYFALLGLTIKRRCCTAKRPPTELHETQALRGDVDEEGEKQAQYATEERKNGLITLAMTTDPHTVAVGPTVHPDGDTISI</sequence>
<reference evidence="9" key="1">
    <citation type="submission" date="2019-03" db="EMBL/GenBank/DDBJ databases">
        <title>Improved annotation for the trematode Fasciola hepatica.</title>
        <authorList>
            <person name="Choi Y.-J."/>
            <person name="Martin J."/>
            <person name="Mitreva M."/>
        </authorList>
    </citation>
    <scope>NUCLEOTIDE SEQUENCE [LARGE SCALE GENOMIC DNA]</scope>
</reference>
<organism evidence="9 10">
    <name type="scientific">Fasciola hepatica</name>
    <name type="common">Liver fluke</name>
    <dbReference type="NCBI Taxonomy" id="6192"/>
    <lineage>
        <taxon>Eukaryota</taxon>
        <taxon>Metazoa</taxon>
        <taxon>Spiralia</taxon>
        <taxon>Lophotrochozoa</taxon>
        <taxon>Platyhelminthes</taxon>
        <taxon>Trematoda</taxon>
        <taxon>Digenea</taxon>
        <taxon>Plagiorchiida</taxon>
        <taxon>Echinostomata</taxon>
        <taxon>Echinostomatoidea</taxon>
        <taxon>Fasciolidae</taxon>
        <taxon>Fasciola</taxon>
    </lineage>
</organism>
<comment type="subcellular location">
    <subcellularLocation>
        <location evidence="1">Membrane</location>
        <topology evidence="1">Multi-pass membrane protein</topology>
    </subcellularLocation>
</comment>
<evidence type="ECO:0000256" key="1">
    <source>
        <dbReference type="ARBA" id="ARBA00004141"/>
    </source>
</evidence>
<evidence type="ECO:0000313" key="9">
    <source>
        <dbReference type="EMBL" id="THD25133.1"/>
    </source>
</evidence>
<dbReference type="GO" id="GO:0016020">
    <property type="term" value="C:membrane"/>
    <property type="evidence" value="ECO:0007669"/>
    <property type="project" value="UniProtKB-SubCell"/>
</dbReference>
<dbReference type="PANTHER" id="PTHR10361">
    <property type="entry name" value="SODIUM-BILE ACID COTRANSPORTER"/>
    <property type="match status" value="1"/>
</dbReference>
<keyword evidence="4" id="KW-0813">Transport</keyword>
<feature type="transmembrane region" description="Helical" evidence="7">
    <location>
        <begin position="339"/>
        <end position="360"/>
    </location>
</feature>
<evidence type="ECO:0000256" key="5">
    <source>
        <dbReference type="ARBA" id="ARBA00022989"/>
    </source>
</evidence>
<feature type="signal peptide" evidence="8">
    <location>
        <begin position="1"/>
        <end position="19"/>
    </location>
</feature>
<keyword evidence="4" id="KW-0769">Symport</keyword>
<comment type="similarity">
    <text evidence="2">Belongs to the bile acid:sodium symporter (BASS) (TC 2.A.28) family.</text>
</comment>
<evidence type="ECO:0000256" key="7">
    <source>
        <dbReference type="SAM" id="Phobius"/>
    </source>
</evidence>
<keyword evidence="3 7" id="KW-0812">Transmembrane</keyword>
<feature type="transmembrane region" description="Helical" evidence="7">
    <location>
        <begin position="212"/>
        <end position="237"/>
    </location>
</feature>
<name>A0A4E0RCH0_FASHE</name>
<feature type="transmembrane region" description="Helical" evidence="7">
    <location>
        <begin position="276"/>
        <end position="295"/>
    </location>
</feature>
<evidence type="ECO:0000256" key="4">
    <source>
        <dbReference type="ARBA" id="ARBA00022847"/>
    </source>
</evidence>
<comment type="caution">
    <text evidence="9">The sequence shown here is derived from an EMBL/GenBank/DDBJ whole genome shotgun (WGS) entry which is preliminary data.</text>
</comment>
<feature type="transmembrane region" description="Helical" evidence="7">
    <location>
        <begin position="471"/>
        <end position="493"/>
    </location>
</feature>
<evidence type="ECO:0000256" key="6">
    <source>
        <dbReference type="ARBA" id="ARBA00023136"/>
    </source>
</evidence>
<dbReference type="Proteomes" id="UP000230066">
    <property type="component" value="Unassembled WGS sequence"/>
</dbReference>
<dbReference type="PANTHER" id="PTHR10361:SF28">
    <property type="entry name" value="P3 PROTEIN-RELATED"/>
    <property type="match status" value="1"/>
</dbReference>